<dbReference type="Gene3D" id="2.160.20.120">
    <property type="match status" value="1"/>
</dbReference>
<accession>A0A2A4B7V2</accession>
<dbReference type="OrthoDB" id="7478143at2"/>
<protein>
    <submittedName>
        <fullName evidence="3">DUF2807 domain-containing protein</fullName>
    </submittedName>
</protein>
<dbReference type="AlphaFoldDB" id="A0A2A4B7V2"/>
<reference evidence="3 4" key="1">
    <citation type="submission" date="2017-09" db="EMBL/GenBank/DDBJ databases">
        <title>Sphingomonas spermidinifaciens 9NM-10, whole genome shotgun sequence.</title>
        <authorList>
            <person name="Feng G."/>
            <person name="Zhu H."/>
        </authorList>
    </citation>
    <scope>NUCLEOTIDE SEQUENCE [LARGE SCALE GENOMIC DNA]</scope>
    <source>
        <strain evidence="3 4">9NM-10</strain>
    </source>
</reference>
<feature type="compositionally biased region" description="Low complexity" evidence="1">
    <location>
        <begin position="11"/>
        <end position="38"/>
    </location>
</feature>
<name>A0A2A4B7V2_9SPHN</name>
<dbReference type="Pfam" id="PF10988">
    <property type="entry name" value="DUF2807"/>
    <property type="match status" value="1"/>
</dbReference>
<evidence type="ECO:0000259" key="2">
    <source>
        <dbReference type="Pfam" id="PF10988"/>
    </source>
</evidence>
<feature type="region of interest" description="Disordered" evidence="1">
    <location>
        <begin position="1"/>
        <end position="43"/>
    </location>
</feature>
<evidence type="ECO:0000313" key="4">
    <source>
        <dbReference type="Proteomes" id="UP000218366"/>
    </source>
</evidence>
<comment type="caution">
    <text evidence="3">The sequence shown here is derived from an EMBL/GenBank/DDBJ whole genome shotgun (WGS) entry which is preliminary data.</text>
</comment>
<evidence type="ECO:0000313" key="3">
    <source>
        <dbReference type="EMBL" id="PCD03726.1"/>
    </source>
</evidence>
<organism evidence="3 4">
    <name type="scientific">Sphingomonas spermidinifaciens</name>
    <dbReference type="NCBI Taxonomy" id="1141889"/>
    <lineage>
        <taxon>Bacteria</taxon>
        <taxon>Pseudomonadati</taxon>
        <taxon>Pseudomonadota</taxon>
        <taxon>Alphaproteobacteria</taxon>
        <taxon>Sphingomonadales</taxon>
        <taxon>Sphingomonadaceae</taxon>
        <taxon>Sphingomonas</taxon>
    </lineage>
</organism>
<feature type="compositionally biased region" description="Polar residues" evidence="1">
    <location>
        <begin position="1"/>
        <end position="10"/>
    </location>
</feature>
<gene>
    <name evidence="3" type="ORF">COC42_05080</name>
</gene>
<sequence>MATRACPSQGSARSILARARSAPSARPGSAASPAASKACGHRGAMRSGPMRALLIALALAVPAAAQAEERRMMVTSFDRVRVEGPFAVEVRRGATPAAVTSGTPRALDGIDVRVEDRTLVVRPSANGWGGWPDARSEAPSVLVTLPRLIDLRVAGAGSARAERLEGLEATVALTGAGRIEVAEVQADRLNATLIGSGALTLAGTARTARLVNNGVGSIEADRLAVRDLILQSESAGDTRAGASETATVVGTGTGSVSVIGGAACTVSGPAPIRCGRE</sequence>
<dbReference type="InterPro" id="IPR021255">
    <property type="entry name" value="DUF2807"/>
</dbReference>
<evidence type="ECO:0000256" key="1">
    <source>
        <dbReference type="SAM" id="MobiDB-lite"/>
    </source>
</evidence>
<feature type="domain" description="Putative auto-transporter adhesin head GIN" evidence="2">
    <location>
        <begin position="77"/>
        <end position="261"/>
    </location>
</feature>
<dbReference type="EMBL" id="NWMW01000001">
    <property type="protein sequence ID" value="PCD03726.1"/>
    <property type="molecule type" value="Genomic_DNA"/>
</dbReference>
<keyword evidence="4" id="KW-1185">Reference proteome</keyword>
<proteinExistence type="predicted"/>
<dbReference type="Proteomes" id="UP000218366">
    <property type="component" value="Unassembled WGS sequence"/>
</dbReference>